<keyword evidence="2 3" id="KW-0560">Oxidoreductase</keyword>
<evidence type="ECO:0000256" key="1">
    <source>
        <dbReference type="ARBA" id="ARBA00006484"/>
    </source>
</evidence>
<keyword evidence="4" id="KW-1185">Reference proteome</keyword>
<dbReference type="AlphaFoldDB" id="A0A1Y2N044"/>
<gene>
    <name evidence="3" type="primary">pldh-t</name>
    <name evidence="3" type="ORF">BG845_02548</name>
</gene>
<evidence type="ECO:0000313" key="4">
    <source>
        <dbReference type="Proteomes" id="UP000194360"/>
    </source>
</evidence>
<dbReference type="InterPro" id="IPR036291">
    <property type="entry name" value="NAD(P)-bd_dom_sf"/>
</dbReference>
<reference evidence="3 4" key="1">
    <citation type="submission" date="2016-09" db="EMBL/GenBank/DDBJ databases">
        <title>Pseudonocardia autotrophica DSM535, a candidate organism with high potential of specific P450 cytochromes.</title>
        <authorList>
            <person name="Grumaz C."/>
            <person name="Vainshtein Y."/>
            <person name="Kirstahler P."/>
            <person name="Sohn K."/>
        </authorList>
    </citation>
    <scope>NUCLEOTIDE SEQUENCE [LARGE SCALE GENOMIC DNA]</scope>
    <source>
        <strain evidence="3 4">DSM 535</strain>
    </source>
</reference>
<organism evidence="3 4">
    <name type="scientific">Pseudonocardia autotrophica</name>
    <name type="common">Amycolata autotrophica</name>
    <name type="synonym">Nocardia autotrophica</name>
    <dbReference type="NCBI Taxonomy" id="2074"/>
    <lineage>
        <taxon>Bacteria</taxon>
        <taxon>Bacillati</taxon>
        <taxon>Actinomycetota</taxon>
        <taxon>Actinomycetes</taxon>
        <taxon>Pseudonocardiales</taxon>
        <taxon>Pseudonocardiaceae</taxon>
        <taxon>Pseudonocardia</taxon>
    </lineage>
</organism>
<dbReference type="FunFam" id="3.40.50.720:FF:000084">
    <property type="entry name" value="Short-chain dehydrogenase reductase"/>
    <property type="match status" value="1"/>
</dbReference>
<evidence type="ECO:0000256" key="2">
    <source>
        <dbReference type="ARBA" id="ARBA00023002"/>
    </source>
</evidence>
<dbReference type="PROSITE" id="PS00061">
    <property type="entry name" value="ADH_SHORT"/>
    <property type="match status" value="1"/>
</dbReference>
<dbReference type="Proteomes" id="UP000194360">
    <property type="component" value="Unassembled WGS sequence"/>
</dbReference>
<dbReference type="OrthoDB" id="7064009at2"/>
<dbReference type="PRINTS" id="PR00081">
    <property type="entry name" value="GDHRDH"/>
</dbReference>
<dbReference type="RefSeq" id="WP_085912800.1">
    <property type="nucleotide sequence ID" value="NZ_AP018920.1"/>
</dbReference>
<comment type="similarity">
    <text evidence="1">Belongs to the short-chain dehydrogenases/reductases (SDR) family.</text>
</comment>
<evidence type="ECO:0000313" key="3">
    <source>
        <dbReference type="EMBL" id="OSY40790.1"/>
    </source>
</evidence>
<dbReference type="EC" id="1.1.1.107" evidence="3"/>
<dbReference type="Pfam" id="PF13561">
    <property type="entry name" value="adh_short_C2"/>
    <property type="match status" value="1"/>
</dbReference>
<dbReference type="InterPro" id="IPR002347">
    <property type="entry name" value="SDR_fam"/>
</dbReference>
<name>A0A1Y2N044_PSEAH</name>
<comment type="caution">
    <text evidence="3">The sequence shown here is derived from an EMBL/GenBank/DDBJ whole genome shotgun (WGS) entry which is preliminary data.</text>
</comment>
<dbReference type="Gene3D" id="3.40.50.720">
    <property type="entry name" value="NAD(P)-binding Rossmann-like Domain"/>
    <property type="match status" value="1"/>
</dbReference>
<dbReference type="PANTHER" id="PTHR24321">
    <property type="entry name" value="DEHYDROGENASES, SHORT CHAIN"/>
    <property type="match status" value="1"/>
</dbReference>
<dbReference type="GO" id="GO:0050235">
    <property type="term" value="F:pyridoxal 4-dehydrogenase activity"/>
    <property type="evidence" value="ECO:0007669"/>
    <property type="project" value="UniProtKB-EC"/>
</dbReference>
<accession>A0A1Y2N044</accession>
<dbReference type="CDD" id="cd05233">
    <property type="entry name" value="SDR_c"/>
    <property type="match status" value="1"/>
</dbReference>
<proteinExistence type="inferred from homology"/>
<sequence length="251" mass="25826">MDLQRHAGKVAVVTGAAGGIGRAVAARLAREGATVVGCNVSPRSRSEAQAYFDQQQLDVRLVPADVSVQADVDALVEAAGPRIDLLAGVAGAMDNYLPLGDLDDDTWQRVVDVNLTGTMRVCRAVLPIMLAGGGGAMVAVGSRASLGAGPAGLAYATTKHGLLGLVKSIAYYYGPQHVRSNAVLPGRVHSEMHTRSDRGGWAFERASLAKATMAPKAQADEIAAVVSWIGCDEASHVNGAVVTADGGWSAA</sequence>
<dbReference type="PANTHER" id="PTHR24321:SF8">
    <property type="entry name" value="ESTRADIOL 17-BETA-DEHYDROGENASE 8-RELATED"/>
    <property type="match status" value="1"/>
</dbReference>
<protein>
    <submittedName>
        <fullName evidence="3">Pyridoxal 4-dehydrogenase</fullName>
        <ecNumber evidence="3">1.1.1.107</ecNumber>
    </submittedName>
</protein>
<dbReference type="InterPro" id="IPR020904">
    <property type="entry name" value="Sc_DH/Rdtase_CS"/>
</dbReference>
<dbReference type="STRING" id="2074.BG845_02548"/>
<dbReference type="SUPFAM" id="SSF51735">
    <property type="entry name" value="NAD(P)-binding Rossmann-fold domains"/>
    <property type="match status" value="1"/>
</dbReference>
<dbReference type="EMBL" id="MIGB01000011">
    <property type="protein sequence ID" value="OSY40790.1"/>
    <property type="molecule type" value="Genomic_DNA"/>
</dbReference>